<organism evidence="5 6">
    <name type="scientific">Salinivibrio kushneri</name>
    <dbReference type="NCBI Taxonomy" id="1908198"/>
    <lineage>
        <taxon>Bacteria</taxon>
        <taxon>Pseudomonadati</taxon>
        <taxon>Pseudomonadota</taxon>
        <taxon>Gammaproteobacteria</taxon>
        <taxon>Vibrionales</taxon>
        <taxon>Vibrionaceae</taxon>
        <taxon>Salinivibrio</taxon>
    </lineage>
</organism>
<dbReference type="InterPro" id="IPR000524">
    <property type="entry name" value="Tscrpt_reg_HTH_GntR"/>
</dbReference>
<dbReference type="CDD" id="cd07377">
    <property type="entry name" value="WHTH_GntR"/>
    <property type="match status" value="1"/>
</dbReference>
<accession>A0AA47KKT7</accession>
<name>A0AA47KKT7_9GAMM</name>
<evidence type="ECO:0000313" key="6">
    <source>
        <dbReference type="Proteomes" id="UP001164748"/>
    </source>
</evidence>
<dbReference type="Pfam" id="PF00392">
    <property type="entry name" value="GntR"/>
    <property type="match status" value="1"/>
</dbReference>
<dbReference type="InterPro" id="IPR036390">
    <property type="entry name" value="WH_DNA-bd_sf"/>
</dbReference>
<dbReference type="GO" id="GO:0003700">
    <property type="term" value="F:DNA-binding transcription factor activity"/>
    <property type="evidence" value="ECO:0007669"/>
    <property type="project" value="InterPro"/>
</dbReference>
<evidence type="ECO:0000313" key="5">
    <source>
        <dbReference type="EMBL" id="WBA08761.1"/>
    </source>
</evidence>
<dbReference type="SMART" id="SM00345">
    <property type="entry name" value="HTH_GNTR"/>
    <property type="match status" value="1"/>
</dbReference>
<feature type="domain" description="HTH gntR-type" evidence="4">
    <location>
        <begin position="11"/>
        <end position="79"/>
    </location>
</feature>
<gene>
    <name evidence="5" type="ORF">N8M53_00585</name>
</gene>
<dbReference type="Gene3D" id="1.10.10.10">
    <property type="entry name" value="Winged helix-like DNA-binding domain superfamily/Winged helix DNA-binding domain"/>
    <property type="match status" value="1"/>
</dbReference>
<evidence type="ECO:0000256" key="1">
    <source>
        <dbReference type="ARBA" id="ARBA00023015"/>
    </source>
</evidence>
<proteinExistence type="predicted"/>
<dbReference type="AlphaFoldDB" id="A0AA47KKT7"/>
<dbReference type="PANTHER" id="PTHR38445">
    <property type="entry name" value="HTH-TYPE TRANSCRIPTIONAL REPRESSOR YTRA"/>
    <property type="match status" value="1"/>
</dbReference>
<protein>
    <submittedName>
        <fullName evidence="5">GntR family transcriptional regulator</fullName>
    </submittedName>
</protein>
<sequence>MRLSLDSQDPTPKFQQLIDQIQRHIASGTLYPGARLPSVRQLAKTLAMNPMTVSRSYQQLADEGWLERLPGVGMQVSETMRPAEPEQRLHYVEGALAHFIQAASEAGYSKSETMALIMTHWERYSADQALE</sequence>
<dbReference type="PROSITE" id="PS50949">
    <property type="entry name" value="HTH_GNTR"/>
    <property type="match status" value="1"/>
</dbReference>
<keyword evidence="1" id="KW-0805">Transcription regulation</keyword>
<keyword evidence="3" id="KW-0804">Transcription</keyword>
<reference evidence="5" key="1">
    <citation type="submission" date="2022-09" db="EMBL/GenBank/DDBJ databases">
        <authorList>
            <person name="Li Z.-J."/>
        </authorList>
    </citation>
    <scope>NUCLEOTIDE SEQUENCE</scope>
    <source>
        <strain evidence="5">TGB11</strain>
    </source>
</reference>
<evidence type="ECO:0000256" key="3">
    <source>
        <dbReference type="ARBA" id="ARBA00023163"/>
    </source>
</evidence>
<evidence type="ECO:0000259" key="4">
    <source>
        <dbReference type="PROSITE" id="PS50949"/>
    </source>
</evidence>
<evidence type="ECO:0000256" key="2">
    <source>
        <dbReference type="ARBA" id="ARBA00023125"/>
    </source>
</evidence>
<dbReference type="GO" id="GO:0003677">
    <property type="term" value="F:DNA binding"/>
    <property type="evidence" value="ECO:0007669"/>
    <property type="project" value="UniProtKB-KW"/>
</dbReference>
<dbReference type="InterPro" id="IPR036388">
    <property type="entry name" value="WH-like_DNA-bd_sf"/>
</dbReference>
<dbReference type="Proteomes" id="UP001164748">
    <property type="component" value="Chromosome"/>
</dbReference>
<dbReference type="PANTHER" id="PTHR38445:SF7">
    <property type="entry name" value="GNTR-FAMILY TRANSCRIPTIONAL REGULATOR"/>
    <property type="match status" value="1"/>
</dbReference>
<keyword evidence="2" id="KW-0238">DNA-binding</keyword>
<dbReference type="EMBL" id="CP114588">
    <property type="protein sequence ID" value="WBA08761.1"/>
    <property type="molecule type" value="Genomic_DNA"/>
</dbReference>
<dbReference type="RefSeq" id="WP_077771870.1">
    <property type="nucleotide sequence ID" value="NZ_CP114588.1"/>
</dbReference>
<dbReference type="SUPFAM" id="SSF46785">
    <property type="entry name" value="Winged helix' DNA-binding domain"/>
    <property type="match status" value="1"/>
</dbReference>